<organism evidence="2 3">
    <name type="scientific">Spongiibacter pelagi</name>
    <dbReference type="NCBI Taxonomy" id="2760804"/>
    <lineage>
        <taxon>Bacteria</taxon>
        <taxon>Pseudomonadati</taxon>
        <taxon>Pseudomonadota</taxon>
        <taxon>Gammaproteobacteria</taxon>
        <taxon>Cellvibrionales</taxon>
        <taxon>Spongiibacteraceae</taxon>
        <taxon>Spongiibacter</taxon>
    </lineage>
</organism>
<dbReference type="Proteomes" id="UP000610558">
    <property type="component" value="Unassembled WGS sequence"/>
</dbReference>
<comment type="caution">
    <text evidence="2">The sequence shown here is derived from an EMBL/GenBank/DDBJ whole genome shotgun (WGS) entry which is preliminary data.</text>
</comment>
<dbReference type="InterPro" id="IPR055214">
    <property type="entry name" value="PTP-NADK"/>
</dbReference>
<gene>
    <name evidence="2" type="ORF">IB286_00685</name>
</gene>
<evidence type="ECO:0000313" key="3">
    <source>
        <dbReference type="Proteomes" id="UP000610558"/>
    </source>
</evidence>
<feature type="domain" description="DSP-PTPase phosphatase fused to NAD+ Kinase" evidence="1">
    <location>
        <begin position="44"/>
        <end position="140"/>
    </location>
</feature>
<dbReference type="InterPro" id="IPR029021">
    <property type="entry name" value="Prot-tyrosine_phosphatase-like"/>
</dbReference>
<dbReference type="AlphaFoldDB" id="A0A927C091"/>
<keyword evidence="3" id="KW-1185">Reference proteome</keyword>
<dbReference type="Pfam" id="PF22741">
    <property type="entry name" value="PTP-NADK"/>
    <property type="match status" value="1"/>
</dbReference>
<dbReference type="CDD" id="cd14503">
    <property type="entry name" value="PTP-bact"/>
    <property type="match status" value="1"/>
</dbReference>
<reference evidence="2" key="1">
    <citation type="submission" date="2020-09" db="EMBL/GenBank/DDBJ databases">
        <authorList>
            <person name="Yoon J.-W."/>
        </authorList>
    </citation>
    <scope>NUCLEOTIDE SEQUENCE</scope>
    <source>
        <strain evidence="2">KMU-158</strain>
    </source>
</reference>
<proteinExistence type="predicted"/>
<protein>
    <submittedName>
        <fullName evidence="2">Protein tyrosine phosphatase family protein</fullName>
    </submittedName>
</protein>
<accession>A0A927C091</accession>
<dbReference type="SUPFAM" id="SSF52799">
    <property type="entry name" value="(Phosphotyrosine protein) phosphatases II"/>
    <property type="match status" value="1"/>
</dbReference>
<evidence type="ECO:0000313" key="2">
    <source>
        <dbReference type="EMBL" id="MBD2857502.1"/>
    </source>
</evidence>
<sequence length="176" mass="20334">MATLRTQRTKLFYLLSKLGRWSPFHRRARDLQNIFNYLPIHPDFASSGQPTESQFHLIKAQGFTTVINLAPHHAENALADEAGLLAKLGLNYHHIPVDFKHPTETDFAQFTQAMQTKPGKVWLHCAANMRASAFVFRYRREQLGEPLEICLQDLHRIWEPYGVWAEFIRPALALKN</sequence>
<name>A0A927C091_9GAMM</name>
<dbReference type="Gene3D" id="3.90.190.10">
    <property type="entry name" value="Protein tyrosine phosphatase superfamily"/>
    <property type="match status" value="1"/>
</dbReference>
<dbReference type="EMBL" id="JACXLD010000001">
    <property type="protein sequence ID" value="MBD2857502.1"/>
    <property type="molecule type" value="Genomic_DNA"/>
</dbReference>
<dbReference type="RefSeq" id="WP_190761741.1">
    <property type="nucleotide sequence ID" value="NZ_JACXLD010000001.1"/>
</dbReference>
<evidence type="ECO:0000259" key="1">
    <source>
        <dbReference type="Pfam" id="PF22741"/>
    </source>
</evidence>